<evidence type="ECO:0000259" key="1">
    <source>
        <dbReference type="Pfam" id="PF05239"/>
    </source>
</evidence>
<gene>
    <name evidence="2" type="ORF">MBCUT_10910</name>
</gene>
<dbReference type="Proteomes" id="UP000077275">
    <property type="component" value="Unassembled WGS sequence"/>
</dbReference>
<keyword evidence="3" id="KW-1185">Reference proteome</keyword>
<feature type="domain" description="PRC-barrel" evidence="1">
    <location>
        <begin position="5"/>
        <end position="44"/>
    </location>
</feature>
<dbReference type="RefSeq" id="WP_245634952.1">
    <property type="nucleotide sequence ID" value="NZ_LWMW01000100.1"/>
</dbReference>
<evidence type="ECO:0000313" key="3">
    <source>
        <dbReference type="Proteomes" id="UP000077275"/>
    </source>
</evidence>
<reference evidence="2 3" key="1">
    <citation type="submission" date="2016-04" db="EMBL/GenBank/DDBJ databases">
        <title>Genome sequence of Methanobrevibacter cuticularis DSM 11139.</title>
        <authorList>
            <person name="Poehlein A."/>
            <person name="Seedorf H."/>
            <person name="Daniel R."/>
        </authorList>
    </citation>
    <scope>NUCLEOTIDE SEQUENCE [LARGE SCALE GENOMIC DNA]</scope>
    <source>
        <strain evidence="2 3">DSM 11139</strain>
    </source>
</reference>
<dbReference type="AlphaFoldDB" id="A0A166DXP2"/>
<organism evidence="2 3">
    <name type="scientific">Methanobrevibacter cuticularis</name>
    <dbReference type="NCBI Taxonomy" id="47311"/>
    <lineage>
        <taxon>Archaea</taxon>
        <taxon>Methanobacteriati</taxon>
        <taxon>Methanobacteriota</taxon>
        <taxon>Methanomada group</taxon>
        <taxon>Methanobacteria</taxon>
        <taxon>Methanobacteriales</taxon>
        <taxon>Methanobacteriaceae</taxon>
        <taxon>Methanobrevibacter</taxon>
    </lineage>
</organism>
<protein>
    <recommendedName>
        <fullName evidence="1">PRC-barrel domain-containing protein</fullName>
    </recommendedName>
</protein>
<name>A0A166DXP2_9EURY</name>
<comment type="caution">
    <text evidence="2">The sequence shown here is derived from an EMBL/GenBank/DDBJ whole genome shotgun (WGS) entry which is preliminary data.</text>
</comment>
<accession>A0A166DXP2</accession>
<evidence type="ECO:0000313" key="2">
    <source>
        <dbReference type="EMBL" id="KZX16062.1"/>
    </source>
</evidence>
<sequence>MNILKILGMSVVDKQDKYVGIVNGININEQNYSIDEIDIKLNQQSFSELEGTISFD</sequence>
<dbReference type="InterPro" id="IPR027275">
    <property type="entry name" value="PRC-brl_dom"/>
</dbReference>
<dbReference type="PATRIC" id="fig|47311.3.peg.1203"/>
<proteinExistence type="predicted"/>
<dbReference type="Pfam" id="PF05239">
    <property type="entry name" value="PRC"/>
    <property type="match status" value="1"/>
</dbReference>
<dbReference type="EMBL" id="LWMW01000100">
    <property type="protein sequence ID" value="KZX16062.1"/>
    <property type="molecule type" value="Genomic_DNA"/>
</dbReference>